<comment type="subcellular location">
    <subcellularLocation>
        <location evidence="1">Cytoplasm</location>
    </subcellularLocation>
    <subcellularLocation>
        <location evidence="2">Secreted</location>
    </subcellularLocation>
</comment>
<dbReference type="PROSITE" id="PS01200">
    <property type="entry name" value="TUB_1"/>
    <property type="match status" value="1"/>
</dbReference>
<dbReference type="FunFam" id="3.20.90.10:FF:000001">
    <property type="entry name" value="Tubby-like protein"/>
    <property type="match status" value="1"/>
</dbReference>
<keyword evidence="4" id="KW-0963">Cytoplasm</keyword>
<evidence type="ECO:0000256" key="5">
    <source>
        <dbReference type="ARBA" id="ARBA00022525"/>
    </source>
</evidence>
<evidence type="ECO:0000256" key="1">
    <source>
        <dbReference type="ARBA" id="ARBA00004496"/>
    </source>
</evidence>
<dbReference type="GO" id="GO:0005576">
    <property type="term" value="C:extracellular region"/>
    <property type="evidence" value="ECO:0007669"/>
    <property type="project" value="UniProtKB-SubCell"/>
</dbReference>
<dbReference type="Gene3D" id="3.20.90.10">
    <property type="entry name" value="Tubby Protein, Chain A"/>
    <property type="match status" value="1"/>
</dbReference>
<dbReference type="InterPro" id="IPR025659">
    <property type="entry name" value="Tubby-like_C"/>
</dbReference>
<dbReference type="AlphaFoldDB" id="A0AAJ7WZM8"/>
<dbReference type="RefSeq" id="XP_032816079.1">
    <property type="nucleotide sequence ID" value="XM_032960188.1"/>
</dbReference>
<evidence type="ECO:0000259" key="7">
    <source>
        <dbReference type="Pfam" id="PF01167"/>
    </source>
</evidence>
<evidence type="ECO:0000256" key="4">
    <source>
        <dbReference type="ARBA" id="ARBA00022490"/>
    </source>
</evidence>
<dbReference type="PANTHER" id="PTHR16517:SF7">
    <property type="entry name" value="PROTEIN KING TUBBY"/>
    <property type="match status" value="1"/>
</dbReference>
<protein>
    <submittedName>
        <fullName evidence="10">Tubby-related protein 3-like isoform X1</fullName>
    </submittedName>
</protein>
<feature type="domain" description="Tubby C-terminal" evidence="7">
    <location>
        <begin position="280"/>
        <end position="522"/>
    </location>
</feature>
<dbReference type="PANTHER" id="PTHR16517">
    <property type="entry name" value="TUBBY-RELATED"/>
    <property type="match status" value="1"/>
</dbReference>
<dbReference type="InterPro" id="IPR018066">
    <property type="entry name" value="Tubby_C_CS"/>
</dbReference>
<feature type="compositionally biased region" description="Polar residues" evidence="6">
    <location>
        <begin position="195"/>
        <end position="204"/>
    </location>
</feature>
<accession>A0AAJ7WZM8</accession>
<organism evidence="9 10">
    <name type="scientific">Petromyzon marinus</name>
    <name type="common">Sea lamprey</name>
    <dbReference type="NCBI Taxonomy" id="7757"/>
    <lineage>
        <taxon>Eukaryota</taxon>
        <taxon>Metazoa</taxon>
        <taxon>Chordata</taxon>
        <taxon>Craniata</taxon>
        <taxon>Vertebrata</taxon>
        <taxon>Cyclostomata</taxon>
        <taxon>Hyperoartia</taxon>
        <taxon>Petromyzontiformes</taxon>
        <taxon>Petromyzontidae</taxon>
        <taxon>Petromyzon</taxon>
    </lineage>
</organism>
<feature type="domain" description="Tubby N-terminal" evidence="8">
    <location>
        <begin position="37"/>
        <end position="255"/>
    </location>
</feature>
<dbReference type="InterPro" id="IPR005398">
    <property type="entry name" value="Tubby_N"/>
</dbReference>
<sequence length="528" mass="56771">METGTGARSLAYSRWAYDSALEDDGGPGDARILKLNRQRELMERKRQQLRLAPMTVQPNPEASRPRSGRSSRSAGGGGGTAAAAAAASRRLDELQQPLVGPDSSSSSSLIFSGYEGPAAFSEPDASERGGGAVVHILSVSESSTDDDHLVTAVSIATASTAPATATETTTTTGRQPQRSPRQPAGHRANHLREVMQQQGISASVPSDDDADENDGEGEEVEEEDDESLGQAVSPGPPSVGGGPRPNSASSNKSGKASPDAAAPSASDSLDLESLEEFAVRPAPEGAAVKCRITRDKKGMDRGMFPTYFLHLERDDGKRVFLLAGRKRKKSKTSNYLISTDPTDLSRVGDSFVGKLRSNLMGTKFTVYDSGVNPDKGIALGDGSNIRQEMAAVCYEANVLGFKGPRKMTVVIPGMSAEHERVPFQPRNEHESLMSRWQAKRLDGLIELHNKAPVWNDDTQSYVLNFHGRVTQASVKNFQIVHDDDPEYIVMQFGRVAEDVFTMDYSYPMCALQAFAVALSSFDGKLACE</sequence>
<feature type="compositionally biased region" description="Low complexity" evidence="6">
    <location>
        <begin position="151"/>
        <end position="172"/>
    </location>
</feature>
<evidence type="ECO:0000313" key="10">
    <source>
        <dbReference type="RefSeq" id="XP_032816079.1"/>
    </source>
</evidence>
<gene>
    <name evidence="10" type="primary">LOC116945660</name>
</gene>
<dbReference type="PRINTS" id="PR01573">
    <property type="entry name" value="SUPERTUBBY"/>
</dbReference>
<keyword evidence="5" id="KW-0964">Secreted</keyword>
<proteinExistence type="inferred from homology"/>
<dbReference type="GO" id="GO:0061512">
    <property type="term" value="P:protein localization to cilium"/>
    <property type="evidence" value="ECO:0007669"/>
    <property type="project" value="TreeGrafter"/>
</dbReference>
<feature type="compositionally biased region" description="Low complexity" evidence="6">
    <location>
        <begin position="245"/>
        <end position="268"/>
    </location>
</feature>
<dbReference type="InterPro" id="IPR000007">
    <property type="entry name" value="Tubby_C"/>
</dbReference>
<reference evidence="10" key="1">
    <citation type="submission" date="2025-08" db="UniProtKB">
        <authorList>
            <consortium name="RefSeq"/>
        </authorList>
    </citation>
    <scope>IDENTIFICATION</scope>
    <source>
        <tissue evidence="10">Sperm</tissue>
    </source>
</reference>
<feature type="compositionally biased region" description="Acidic residues" evidence="6">
    <location>
        <begin position="206"/>
        <end position="227"/>
    </location>
</feature>
<comment type="similarity">
    <text evidence="3">Belongs to the TUB family.</text>
</comment>
<dbReference type="GO" id="GO:0005737">
    <property type="term" value="C:cytoplasm"/>
    <property type="evidence" value="ECO:0007669"/>
    <property type="project" value="UniProtKB-SubCell"/>
</dbReference>
<evidence type="ECO:0000256" key="6">
    <source>
        <dbReference type="SAM" id="MobiDB-lite"/>
    </source>
</evidence>
<evidence type="ECO:0000313" key="9">
    <source>
        <dbReference type="Proteomes" id="UP001318040"/>
    </source>
</evidence>
<feature type="region of interest" description="Disordered" evidence="6">
    <location>
        <begin position="43"/>
        <end position="128"/>
    </location>
</feature>
<dbReference type="KEGG" id="pmrn:116945660"/>
<dbReference type="GO" id="GO:0005929">
    <property type="term" value="C:cilium"/>
    <property type="evidence" value="ECO:0007669"/>
    <property type="project" value="TreeGrafter"/>
</dbReference>
<evidence type="ECO:0000259" key="8">
    <source>
        <dbReference type="Pfam" id="PF16322"/>
    </source>
</evidence>
<evidence type="ECO:0000256" key="3">
    <source>
        <dbReference type="ARBA" id="ARBA00007129"/>
    </source>
</evidence>
<evidence type="ECO:0000256" key="2">
    <source>
        <dbReference type="ARBA" id="ARBA00004613"/>
    </source>
</evidence>
<dbReference type="SUPFAM" id="SSF54518">
    <property type="entry name" value="Tubby C-terminal domain-like"/>
    <property type="match status" value="1"/>
</dbReference>
<name>A0AAJ7WZM8_PETMA</name>
<dbReference type="Pfam" id="PF01167">
    <property type="entry name" value="Tub"/>
    <property type="match status" value="1"/>
</dbReference>
<dbReference type="Pfam" id="PF16322">
    <property type="entry name" value="Tub_N"/>
    <property type="match status" value="1"/>
</dbReference>
<keyword evidence="9" id="KW-1185">Reference proteome</keyword>
<dbReference type="Proteomes" id="UP001318040">
    <property type="component" value="Chromosome 24"/>
</dbReference>
<feature type="region of interest" description="Disordered" evidence="6">
    <location>
        <begin position="142"/>
        <end position="268"/>
    </location>
</feature>